<evidence type="ECO:0000313" key="7">
    <source>
        <dbReference type="EMBL" id="OGG86057.1"/>
    </source>
</evidence>
<dbReference type="GO" id="GO:0160148">
    <property type="term" value="F:tRNA pseudouridine(55) synthase activity"/>
    <property type="evidence" value="ECO:0007669"/>
    <property type="project" value="UniProtKB-EC"/>
</dbReference>
<evidence type="ECO:0000256" key="3">
    <source>
        <dbReference type="ARBA" id="ARBA00012787"/>
    </source>
</evidence>
<comment type="caution">
    <text evidence="7">The sequence shown here is derived from an EMBL/GenBank/DDBJ whole genome shotgun (WGS) entry which is preliminary data.</text>
</comment>
<name>A0A1F6FJM1_9BACT</name>
<dbReference type="GO" id="GO:1990481">
    <property type="term" value="P:mRNA pseudouridine synthesis"/>
    <property type="evidence" value="ECO:0007669"/>
    <property type="project" value="TreeGrafter"/>
</dbReference>
<evidence type="ECO:0000256" key="5">
    <source>
        <dbReference type="ARBA" id="ARBA00023235"/>
    </source>
</evidence>
<dbReference type="InterPro" id="IPR002501">
    <property type="entry name" value="PsdUridine_synth_N"/>
</dbReference>
<comment type="catalytic activity">
    <reaction evidence="1">
        <text>uridine(55) in tRNA = pseudouridine(55) in tRNA</text>
        <dbReference type="Rhea" id="RHEA:42532"/>
        <dbReference type="Rhea" id="RHEA-COMP:10101"/>
        <dbReference type="Rhea" id="RHEA-COMP:10102"/>
        <dbReference type="ChEBI" id="CHEBI:65314"/>
        <dbReference type="ChEBI" id="CHEBI:65315"/>
        <dbReference type="EC" id="5.4.99.25"/>
    </reaction>
</comment>
<accession>A0A1F6FJM1</accession>
<proteinExistence type="inferred from homology"/>
<evidence type="ECO:0000313" key="8">
    <source>
        <dbReference type="Proteomes" id="UP000177395"/>
    </source>
</evidence>
<reference evidence="7 8" key="1">
    <citation type="journal article" date="2016" name="Nat. Commun.">
        <title>Thousands of microbial genomes shed light on interconnected biogeochemical processes in an aquifer system.</title>
        <authorList>
            <person name="Anantharaman K."/>
            <person name="Brown C.T."/>
            <person name="Hug L.A."/>
            <person name="Sharon I."/>
            <person name="Castelle C.J."/>
            <person name="Probst A.J."/>
            <person name="Thomas B.C."/>
            <person name="Singh A."/>
            <person name="Wilkins M.J."/>
            <person name="Karaoz U."/>
            <person name="Brodie E.L."/>
            <person name="Williams K.H."/>
            <person name="Hubbard S.S."/>
            <person name="Banfield J.F."/>
        </authorList>
    </citation>
    <scope>NUCLEOTIDE SEQUENCE [LARGE SCALE GENOMIC DNA]</scope>
</reference>
<evidence type="ECO:0000259" key="6">
    <source>
        <dbReference type="Pfam" id="PF01509"/>
    </source>
</evidence>
<dbReference type="InterPro" id="IPR020103">
    <property type="entry name" value="PsdUridine_synth_cat_dom_sf"/>
</dbReference>
<feature type="domain" description="Pseudouridine synthase II N-terminal" evidence="6">
    <location>
        <begin position="35"/>
        <end position="164"/>
    </location>
</feature>
<dbReference type="PANTHER" id="PTHR13767:SF2">
    <property type="entry name" value="PSEUDOURIDYLATE SYNTHASE TRUB1"/>
    <property type="match status" value="1"/>
</dbReference>
<dbReference type="GO" id="GO:0003723">
    <property type="term" value="F:RNA binding"/>
    <property type="evidence" value="ECO:0007669"/>
    <property type="project" value="InterPro"/>
</dbReference>
<dbReference type="PANTHER" id="PTHR13767">
    <property type="entry name" value="TRNA-PSEUDOURIDINE SYNTHASE"/>
    <property type="match status" value="1"/>
</dbReference>
<sequence length="269" mass="30275">MQKYVVLEKAVGETPLQAVEKFRATHPELVGVSLAYAGRLDPMASGKLLILIGEECKNQESYHSLDKAYRFEVLLGSSSDTGDILGLVNWQEKTNFSQSQFQKVTASLRGPLALPYPKFSSRTVKGKPLHIWTLENRLGEIEIPTAETTIYKLELAGVRTEAAEVVYENALSRIELIPKVEEESKALGRDFRRSEVRVAWQVWLEHHRGEKVQIATFDCISSSGTYMRSLATEIGRRLGTTALAYSIHRSIIGKYRTLPLGLGFWSKRF</sequence>
<dbReference type="Gene3D" id="3.30.2350.10">
    <property type="entry name" value="Pseudouridine synthase"/>
    <property type="match status" value="1"/>
</dbReference>
<gene>
    <name evidence="7" type="ORF">A2392_01165</name>
</gene>
<keyword evidence="5" id="KW-0413">Isomerase</keyword>
<organism evidence="7 8">
    <name type="scientific">Candidatus Kaiserbacteria bacterium RIFOXYB1_FULL_46_14</name>
    <dbReference type="NCBI Taxonomy" id="1798531"/>
    <lineage>
        <taxon>Bacteria</taxon>
        <taxon>Candidatus Kaiseribacteriota</taxon>
    </lineage>
</organism>
<keyword evidence="4" id="KW-0819">tRNA processing</keyword>
<dbReference type="InterPro" id="IPR014780">
    <property type="entry name" value="tRNA_psdUridine_synth_TruB"/>
</dbReference>
<dbReference type="EMBL" id="MFMS01000002">
    <property type="protein sequence ID" value="OGG86057.1"/>
    <property type="molecule type" value="Genomic_DNA"/>
</dbReference>
<dbReference type="EC" id="5.4.99.25" evidence="3"/>
<evidence type="ECO:0000256" key="2">
    <source>
        <dbReference type="ARBA" id="ARBA00005642"/>
    </source>
</evidence>
<evidence type="ECO:0000256" key="4">
    <source>
        <dbReference type="ARBA" id="ARBA00022694"/>
    </source>
</evidence>
<dbReference type="Pfam" id="PF01509">
    <property type="entry name" value="TruB_N"/>
    <property type="match status" value="1"/>
</dbReference>
<evidence type="ECO:0000256" key="1">
    <source>
        <dbReference type="ARBA" id="ARBA00000385"/>
    </source>
</evidence>
<dbReference type="STRING" id="1798531.A2392_01165"/>
<comment type="similarity">
    <text evidence="2">Belongs to the pseudouridine synthase TruB family. Type 1 subfamily.</text>
</comment>
<dbReference type="AlphaFoldDB" id="A0A1F6FJM1"/>
<protein>
    <recommendedName>
        <fullName evidence="3">tRNA pseudouridine(55) synthase</fullName>
        <ecNumber evidence="3">5.4.99.25</ecNumber>
    </recommendedName>
</protein>
<dbReference type="SUPFAM" id="SSF55120">
    <property type="entry name" value="Pseudouridine synthase"/>
    <property type="match status" value="1"/>
</dbReference>
<dbReference type="Proteomes" id="UP000177395">
    <property type="component" value="Unassembled WGS sequence"/>
</dbReference>
<dbReference type="GO" id="GO:0006400">
    <property type="term" value="P:tRNA modification"/>
    <property type="evidence" value="ECO:0007669"/>
    <property type="project" value="TreeGrafter"/>
</dbReference>